<dbReference type="NCBIfam" id="TIGR00061">
    <property type="entry name" value="L21"/>
    <property type="match status" value="1"/>
</dbReference>
<dbReference type="GO" id="GO:0003735">
    <property type="term" value="F:structural constituent of ribosome"/>
    <property type="evidence" value="ECO:0007669"/>
    <property type="project" value="InterPro"/>
</dbReference>
<keyword evidence="10" id="KW-1185">Reference proteome</keyword>
<comment type="function">
    <text evidence="6 7">This protein binds to 23S rRNA in the presence of protein L20.</text>
</comment>
<dbReference type="GO" id="GO:1990904">
    <property type="term" value="C:ribonucleoprotein complex"/>
    <property type="evidence" value="ECO:0007669"/>
    <property type="project" value="UniProtKB-KW"/>
</dbReference>
<keyword evidence="5 6" id="KW-0687">Ribonucleoprotein</keyword>
<keyword evidence="2 6" id="KW-0699">rRNA-binding</keyword>
<evidence type="ECO:0000256" key="8">
    <source>
        <dbReference type="SAM" id="MobiDB-lite"/>
    </source>
</evidence>
<comment type="similarity">
    <text evidence="1 6 7">Belongs to the bacterial ribosomal protein bL21 family.</text>
</comment>
<dbReference type="InterPro" id="IPR036164">
    <property type="entry name" value="bL21-like_sf"/>
</dbReference>
<gene>
    <name evidence="6" type="primary">rplU</name>
    <name evidence="9" type="ORF">BN873_310024</name>
</gene>
<dbReference type="AlphaFoldDB" id="W6M9Q2"/>
<dbReference type="Pfam" id="PF00829">
    <property type="entry name" value="Ribosomal_L21p"/>
    <property type="match status" value="1"/>
</dbReference>
<sequence>MYAVIKTGGKQYRVAEGQTLKIEKLDAEEGAAVEFDTVLMIADGDQIKVGSPYIDGARVSATVKSQGRGPKVLIVKFRRRKHYRKTQGHRQSFTEVRIGGIRSSGAASTAQNVAVPTLQKTDTAPAQED</sequence>
<name>W6M9Q2_9GAMM</name>
<dbReference type="STRING" id="1400863.BN873_310024"/>
<dbReference type="HAMAP" id="MF_01363">
    <property type="entry name" value="Ribosomal_bL21"/>
    <property type="match status" value="1"/>
</dbReference>
<feature type="compositionally biased region" description="Polar residues" evidence="8">
    <location>
        <begin position="105"/>
        <end position="129"/>
    </location>
</feature>
<dbReference type="PANTHER" id="PTHR21349">
    <property type="entry name" value="50S RIBOSOMAL PROTEIN L21"/>
    <property type="match status" value="1"/>
</dbReference>
<keyword evidence="3 6" id="KW-0694">RNA-binding</keyword>
<reference evidence="9" key="1">
    <citation type="submission" date="2013-07" db="EMBL/GenBank/DDBJ databases">
        <authorList>
            <person name="McIlroy S."/>
        </authorList>
    </citation>
    <scope>NUCLEOTIDE SEQUENCE [LARGE SCALE GENOMIC DNA]</scope>
    <source>
        <strain evidence="9">Run_A_D11</strain>
    </source>
</reference>
<comment type="caution">
    <text evidence="9">The sequence shown here is derived from an EMBL/GenBank/DDBJ whole genome shotgun (WGS) entry which is preliminary data.</text>
</comment>
<dbReference type="EMBL" id="CBTJ020000038">
    <property type="protein sequence ID" value="CDI02505.1"/>
    <property type="molecule type" value="Genomic_DNA"/>
</dbReference>
<protein>
    <recommendedName>
        <fullName evidence="6">Large ribosomal subunit protein bL21</fullName>
    </recommendedName>
</protein>
<dbReference type="GO" id="GO:0005737">
    <property type="term" value="C:cytoplasm"/>
    <property type="evidence" value="ECO:0007669"/>
    <property type="project" value="UniProtKB-ARBA"/>
</dbReference>
<dbReference type="InterPro" id="IPR028909">
    <property type="entry name" value="bL21-like"/>
</dbReference>
<organism evidence="9 10">
    <name type="scientific">Candidatus Competibacter denitrificans Run_A_D11</name>
    <dbReference type="NCBI Taxonomy" id="1400863"/>
    <lineage>
        <taxon>Bacteria</taxon>
        <taxon>Pseudomonadati</taxon>
        <taxon>Pseudomonadota</taxon>
        <taxon>Gammaproteobacteria</taxon>
        <taxon>Candidatus Competibacteraceae</taxon>
        <taxon>Candidatus Competibacter</taxon>
    </lineage>
</organism>
<dbReference type="GO" id="GO:0019843">
    <property type="term" value="F:rRNA binding"/>
    <property type="evidence" value="ECO:0007669"/>
    <property type="project" value="UniProtKB-UniRule"/>
</dbReference>
<dbReference type="GO" id="GO:0006412">
    <property type="term" value="P:translation"/>
    <property type="evidence" value="ECO:0007669"/>
    <property type="project" value="UniProtKB-UniRule"/>
</dbReference>
<dbReference type="GO" id="GO:0005840">
    <property type="term" value="C:ribosome"/>
    <property type="evidence" value="ECO:0007669"/>
    <property type="project" value="UniProtKB-KW"/>
</dbReference>
<dbReference type="SUPFAM" id="SSF141091">
    <property type="entry name" value="L21p-like"/>
    <property type="match status" value="1"/>
</dbReference>
<dbReference type="OrthoDB" id="9813334at2"/>
<dbReference type="InterPro" id="IPR018258">
    <property type="entry name" value="Ribosomal_bL21_CS"/>
</dbReference>
<dbReference type="InterPro" id="IPR001787">
    <property type="entry name" value="Ribosomal_bL21"/>
</dbReference>
<evidence type="ECO:0000256" key="3">
    <source>
        <dbReference type="ARBA" id="ARBA00022884"/>
    </source>
</evidence>
<evidence type="ECO:0000256" key="5">
    <source>
        <dbReference type="ARBA" id="ARBA00023274"/>
    </source>
</evidence>
<evidence type="ECO:0000313" key="9">
    <source>
        <dbReference type="EMBL" id="CDI02505.1"/>
    </source>
</evidence>
<dbReference type="PROSITE" id="PS01169">
    <property type="entry name" value="RIBOSOMAL_L21"/>
    <property type="match status" value="1"/>
</dbReference>
<evidence type="ECO:0000256" key="2">
    <source>
        <dbReference type="ARBA" id="ARBA00022730"/>
    </source>
</evidence>
<dbReference type="Proteomes" id="UP000035760">
    <property type="component" value="Unassembled WGS sequence"/>
</dbReference>
<evidence type="ECO:0000313" key="10">
    <source>
        <dbReference type="Proteomes" id="UP000035760"/>
    </source>
</evidence>
<evidence type="ECO:0000256" key="6">
    <source>
        <dbReference type="HAMAP-Rule" id="MF_01363"/>
    </source>
</evidence>
<comment type="subunit">
    <text evidence="6">Part of the 50S ribosomal subunit. Contacts protein L20.</text>
</comment>
<dbReference type="PANTHER" id="PTHR21349:SF0">
    <property type="entry name" value="LARGE RIBOSOMAL SUBUNIT PROTEIN BL21M"/>
    <property type="match status" value="1"/>
</dbReference>
<evidence type="ECO:0000256" key="4">
    <source>
        <dbReference type="ARBA" id="ARBA00022980"/>
    </source>
</evidence>
<accession>W6M9Q2</accession>
<keyword evidence="4 6" id="KW-0689">Ribosomal protein</keyword>
<evidence type="ECO:0000256" key="7">
    <source>
        <dbReference type="RuleBase" id="RU000562"/>
    </source>
</evidence>
<proteinExistence type="inferred from homology"/>
<reference evidence="9" key="2">
    <citation type="submission" date="2014-03" db="EMBL/GenBank/DDBJ databases">
        <title>Candidatus Competibacter-lineage genomes retrieved from metagenomes reveal functional metabolic diversity.</title>
        <authorList>
            <person name="McIlroy S.J."/>
            <person name="Albertsen M."/>
            <person name="Andresen E.K."/>
            <person name="Saunders A.M."/>
            <person name="Kristiansen R."/>
            <person name="Stokholm-Bjerregaard M."/>
            <person name="Nielsen K.L."/>
            <person name="Nielsen P.H."/>
        </authorList>
    </citation>
    <scope>NUCLEOTIDE SEQUENCE</scope>
    <source>
        <strain evidence="9">Run_A_D11</strain>
    </source>
</reference>
<feature type="region of interest" description="Disordered" evidence="8">
    <location>
        <begin position="104"/>
        <end position="129"/>
    </location>
</feature>
<evidence type="ECO:0000256" key="1">
    <source>
        <dbReference type="ARBA" id="ARBA00008563"/>
    </source>
</evidence>